<accession>B1WX50</accession>
<feature type="chain" id="PRO_5002770499" description="PEP-CTERM protein-sorting domain-containing protein" evidence="1">
    <location>
        <begin position="24"/>
        <end position="279"/>
    </location>
</feature>
<evidence type="ECO:0000256" key="1">
    <source>
        <dbReference type="SAM" id="SignalP"/>
    </source>
</evidence>
<dbReference type="HOGENOM" id="CLU_959345_0_0_3"/>
<dbReference type="eggNOG" id="ENOG5030CFG">
    <property type="taxonomic scope" value="Bacteria"/>
</dbReference>
<sequence length="279" mass="29755">MKFLIPTSCILMASIVGTVPALASNFSFSTGDPDGLIGTASRPGGSGLSEVETGDDFIVNEFTLIDEISFTGLLIGNNPVINEVLVEVYRIFPQDSQNPPSGNVPTRENSPADVAFQERTVTSEEFTPMLLENSFEVANTVGENINPLPNPITGGEGAASGELVRIDVRLFEPFTLPADHYFFVPQVGVDNGEFLWASASKPIVAPGTPFAPDLQTWIRDEALDPDWLRIGTDVIGEGAFNASFSLSGQTASVSEPSGIFGLFALGSLTIASQVKRRLK</sequence>
<proteinExistence type="predicted"/>
<protein>
    <recommendedName>
        <fullName evidence="4">PEP-CTERM protein-sorting domain-containing protein</fullName>
    </recommendedName>
</protein>
<reference evidence="2 3" key="1">
    <citation type="journal article" date="2008" name="Proc. Natl. Acad. Sci. U.S.A.">
        <title>The genome of Cyanothece 51142, a unicellular diazotrophic cyanobacterium important in the marine nitrogen cycle.</title>
        <authorList>
            <person name="Welsh E.A."/>
            <person name="Liberton M."/>
            <person name="Stoeckel J."/>
            <person name="Loh T."/>
            <person name="Elvitigala T."/>
            <person name="Wang C."/>
            <person name="Wollam A."/>
            <person name="Fulton R.S."/>
            <person name="Clifton S.W."/>
            <person name="Jacobs J.M."/>
            <person name="Aurora R."/>
            <person name="Ghosh B.K."/>
            <person name="Sherman L.A."/>
            <person name="Smith R.D."/>
            <person name="Wilson R.K."/>
            <person name="Pakrasi H.B."/>
        </authorList>
    </citation>
    <scope>NUCLEOTIDE SEQUENCE [LARGE SCALE GENOMIC DNA]</scope>
    <source>
        <strain evidence="3">ATCC 51142 / BH68</strain>
    </source>
</reference>
<dbReference type="AlphaFoldDB" id="B1WX50"/>
<feature type="signal peptide" evidence="1">
    <location>
        <begin position="1"/>
        <end position="23"/>
    </location>
</feature>
<keyword evidence="1" id="KW-0732">Signal</keyword>
<evidence type="ECO:0000313" key="3">
    <source>
        <dbReference type="Proteomes" id="UP000001203"/>
    </source>
</evidence>
<dbReference type="RefSeq" id="WP_009544253.1">
    <property type="nucleotide sequence ID" value="NC_010546.1"/>
</dbReference>
<evidence type="ECO:0000313" key="2">
    <source>
        <dbReference type="EMBL" id="ACB50794.1"/>
    </source>
</evidence>
<organism evidence="2 3">
    <name type="scientific">Crocosphaera subtropica (strain ATCC 51142 / BH68)</name>
    <name type="common">Cyanothece sp. (strain ATCC 51142)</name>
    <dbReference type="NCBI Taxonomy" id="43989"/>
    <lineage>
        <taxon>Bacteria</taxon>
        <taxon>Bacillati</taxon>
        <taxon>Cyanobacteriota</taxon>
        <taxon>Cyanophyceae</taxon>
        <taxon>Oscillatoriophycideae</taxon>
        <taxon>Chroococcales</taxon>
        <taxon>Aphanothecaceae</taxon>
        <taxon>Crocosphaera</taxon>
        <taxon>Crocosphaera subtropica</taxon>
    </lineage>
</organism>
<dbReference type="EMBL" id="CP000806">
    <property type="protein sequence ID" value="ACB50794.1"/>
    <property type="molecule type" value="Genomic_DNA"/>
</dbReference>
<keyword evidence="3" id="KW-1185">Reference proteome</keyword>
<dbReference type="Proteomes" id="UP000001203">
    <property type="component" value="Chromosome circular"/>
</dbReference>
<evidence type="ECO:0008006" key="4">
    <source>
        <dbReference type="Google" id="ProtNLM"/>
    </source>
</evidence>
<gene>
    <name evidence="2" type="ordered locus">cce_1444</name>
</gene>
<name>B1WX50_CROS5</name>
<dbReference type="KEGG" id="cyt:cce_1444"/>
<dbReference type="STRING" id="43989.cce_1444"/>
<dbReference type="OrthoDB" id="480511at2"/>